<reference evidence="7 8" key="1">
    <citation type="journal article" date="2014" name="PLoS ONE">
        <title>Global Analysis of Gene Expression Profiles in Physic Nut (Jatropha curcas L.) Seedlings Exposed to Salt Stress.</title>
        <authorList>
            <person name="Zhang L."/>
            <person name="Zhang C."/>
            <person name="Wu P."/>
            <person name="Chen Y."/>
            <person name="Li M."/>
            <person name="Jiang H."/>
            <person name="Wu G."/>
        </authorList>
    </citation>
    <scope>NUCLEOTIDE SEQUENCE [LARGE SCALE GENOMIC DNA]</scope>
    <source>
        <strain evidence="8">cv. GZQX0401</strain>
        <tissue evidence="7">Young leaves</tissue>
    </source>
</reference>
<accession>A0A067KE08</accession>
<name>A0A067KE08_JATCU</name>
<evidence type="ECO:0000256" key="1">
    <source>
        <dbReference type="ARBA" id="ARBA00004370"/>
    </source>
</evidence>
<evidence type="ECO:0000256" key="5">
    <source>
        <dbReference type="SAM" id="SignalP"/>
    </source>
</evidence>
<proteinExistence type="predicted"/>
<dbReference type="GO" id="GO:0016020">
    <property type="term" value="C:membrane"/>
    <property type="evidence" value="ECO:0007669"/>
    <property type="project" value="UniProtKB-SubCell"/>
</dbReference>
<evidence type="ECO:0000256" key="3">
    <source>
        <dbReference type="ARBA" id="ARBA00022989"/>
    </source>
</evidence>
<evidence type="ECO:0000313" key="8">
    <source>
        <dbReference type="Proteomes" id="UP000027138"/>
    </source>
</evidence>
<feature type="chain" id="PRO_5001639497" description="Receptor ligand binding region domain-containing protein" evidence="5">
    <location>
        <begin position="30"/>
        <end position="218"/>
    </location>
</feature>
<feature type="signal peptide" evidence="5">
    <location>
        <begin position="1"/>
        <end position="29"/>
    </location>
</feature>
<sequence length="218" mass="24173">MSKMWKRHLRIAFSYLFLLLQLKFLLVETVNETIPVNVGLVIDFEDWIGKVGLSCFDMALKDFYGTHAYYKTRLVLNIRDSKRDVVAAASAALDLITNIQVEAIIGPTTSTQANFITLLGEKAKVPIISFSASTPSLTTIRSPYFFQATPNDSAQVNAISAIIQAFGWREAVLVYVDDEYGVGIIPYLTDALQAVDTQVPYRSAISPLATDSQIIEKL</sequence>
<dbReference type="PANTHER" id="PTHR34836:SF1">
    <property type="entry name" value="OS09G0428600 PROTEIN"/>
    <property type="match status" value="1"/>
</dbReference>
<dbReference type="EMBL" id="KK914534">
    <property type="protein sequence ID" value="KDP34342.1"/>
    <property type="molecule type" value="Genomic_DNA"/>
</dbReference>
<keyword evidence="8" id="KW-1185">Reference proteome</keyword>
<evidence type="ECO:0000259" key="6">
    <source>
        <dbReference type="Pfam" id="PF01094"/>
    </source>
</evidence>
<feature type="domain" description="Receptor ligand binding region" evidence="6">
    <location>
        <begin position="55"/>
        <end position="218"/>
    </location>
</feature>
<keyword evidence="4" id="KW-0472">Membrane</keyword>
<keyword evidence="3" id="KW-1133">Transmembrane helix</keyword>
<dbReference type="Gene3D" id="3.40.50.2300">
    <property type="match status" value="1"/>
</dbReference>
<dbReference type="InterPro" id="IPR001828">
    <property type="entry name" value="ANF_lig-bd_rcpt"/>
</dbReference>
<comment type="subcellular location">
    <subcellularLocation>
        <location evidence="1">Membrane</location>
    </subcellularLocation>
</comment>
<protein>
    <recommendedName>
        <fullName evidence="6">Receptor ligand binding region domain-containing protein</fullName>
    </recommendedName>
</protein>
<organism evidence="7 8">
    <name type="scientific">Jatropha curcas</name>
    <name type="common">Barbados nut</name>
    <dbReference type="NCBI Taxonomy" id="180498"/>
    <lineage>
        <taxon>Eukaryota</taxon>
        <taxon>Viridiplantae</taxon>
        <taxon>Streptophyta</taxon>
        <taxon>Embryophyta</taxon>
        <taxon>Tracheophyta</taxon>
        <taxon>Spermatophyta</taxon>
        <taxon>Magnoliopsida</taxon>
        <taxon>eudicotyledons</taxon>
        <taxon>Gunneridae</taxon>
        <taxon>Pentapetalae</taxon>
        <taxon>rosids</taxon>
        <taxon>fabids</taxon>
        <taxon>Malpighiales</taxon>
        <taxon>Euphorbiaceae</taxon>
        <taxon>Crotonoideae</taxon>
        <taxon>Jatropheae</taxon>
        <taxon>Jatropha</taxon>
    </lineage>
</organism>
<keyword evidence="5" id="KW-0732">Signal</keyword>
<evidence type="ECO:0000313" key="7">
    <source>
        <dbReference type="EMBL" id="KDP34342.1"/>
    </source>
</evidence>
<dbReference type="AlphaFoldDB" id="A0A067KE08"/>
<dbReference type="PANTHER" id="PTHR34836">
    <property type="entry name" value="OS06G0188250 PROTEIN"/>
    <property type="match status" value="1"/>
</dbReference>
<dbReference type="Proteomes" id="UP000027138">
    <property type="component" value="Unassembled WGS sequence"/>
</dbReference>
<dbReference type="OrthoDB" id="5984008at2759"/>
<dbReference type="Pfam" id="PF01094">
    <property type="entry name" value="ANF_receptor"/>
    <property type="match status" value="1"/>
</dbReference>
<keyword evidence="2" id="KW-0812">Transmembrane</keyword>
<dbReference type="InterPro" id="IPR015683">
    <property type="entry name" value="Ionotropic_Glu_rcpt"/>
</dbReference>
<dbReference type="InterPro" id="IPR028082">
    <property type="entry name" value="Peripla_BP_I"/>
</dbReference>
<evidence type="ECO:0000256" key="2">
    <source>
        <dbReference type="ARBA" id="ARBA00022692"/>
    </source>
</evidence>
<evidence type="ECO:0000256" key="4">
    <source>
        <dbReference type="ARBA" id="ARBA00023136"/>
    </source>
</evidence>
<dbReference type="SUPFAM" id="SSF53822">
    <property type="entry name" value="Periplasmic binding protein-like I"/>
    <property type="match status" value="1"/>
</dbReference>
<gene>
    <name evidence="7" type="ORF">JCGZ_11225</name>
</gene>